<keyword evidence="2 3" id="KW-0812">Transmembrane</keyword>
<gene>
    <name evidence="3" type="ORF">M595_3455</name>
</gene>
<evidence type="ECO:0000313" key="4">
    <source>
        <dbReference type="Proteomes" id="UP000017127"/>
    </source>
</evidence>
<dbReference type="AlphaFoldDB" id="U7QHL2"/>
<dbReference type="OrthoDB" id="463972at2"/>
<sequence>MKPNFESNNHQEINSNSAFNTEEQMQHPSDGDLSDYHYELLSSYIDGEANPKERRQVEQWLATDPQVKSCYQQLLQLSSQWQSLPVPTAQQTATADLAEAVFEKVDRRTTYRRVAWGGTAIAALFVATISSVTFGNFSRIPQFASRPSSDPEPLKIALNEPIIPIVRSDAASITVNQPIIEIPKPLISNPQ</sequence>
<evidence type="ECO:0000256" key="1">
    <source>
        <dbReference type="SAM" id="MobiDB-lite"/>
    </source>
</evidence>
<proteinExistence type="predicted"/>
<accession>U7QHL2</accession>
<feature type="region of interest" description="Disordered" evidence="1">
    <location>
        <begin position="1"/>
        <end position="32"/>
    </location>
</feature>
<feature type="compositionally biased region" description="Polar residues" evidence="1">
    <location>
        <begin position="1"/>
        <end position="27"/>
    </location>
</feature>
<keyword evidence="2" id="KW-1133">Transmembrane helix</keyword>
<evidence type="ECO:0000256" key="2">
    <source>
        <dbReference type="SAM" id="Phobius"/>
    </source>
</evidence>
<keyword evidence="2" id="KW-0472">Membrane</keyword>
<reference evidence="3 4" key="1">
    <citation type="journal article" date="2013" name="Front. Microbiol.">
        <title>Comparative genomic analyses of the cyanobacterium, Lyngbya aestuarii BL J, a powerful hydrogen producer.</title>
        <authorList>
            <person name="Kothari A."/>
            <person name="Vaughn M."/>
            <person name="Garcia-Pichel F."/>
        </authorList>
    </citation>
    <scope>NUCLEOTIDE SEQUENCE [LARGE SCALE GENOMIC DNA]</scope>
    <source>
        <strain evidence="3 4">BL J</strain>
    </source>
</reference>
<dbReference type="Proteomes" id="UP000017127">
    <property type="component" value="Unassembled WGS sequence"/>
</dbReference>
<organism evidence="3 4">
    <name type="scientific">Lyngbya aestuarii BL J</name>
    <dbReference type="NCBI Taxonomy" id="1348334"/>
    <lineage>
        <taxon>Bacteria</taxon>
        <taxon>Bacillati</taxon>
        <taxon>Cyanobacteriota</taxon>
        <taxon>Cyanophyceae</taxon>
        <taxon>Oscillatoriophycideae</taxon>
        <taxon>Oscillatoriales</taxon>
        <taxon>Microcoleaceae</taxon>
        <taxon>Lyngbya</taxon>
    </lineage>
</organism>
<dbReference type="EMBL" id="AUZM01000034">
    <property type="protein sequence ID" value="ERT06570.1"/>
    <property type="molecule type" value="Genomic_DNA"/>
</dbReference>
<evidence type="ECO:0000313" key="3">
    <source>
        <dbReference type="EMBL" id="ERT06570.1"/>
    </source>
</evidence>
<comment type="caution">
    <text evidence="3">The sequence shown here is derived from an EMBL/GenBank/DDBJ whole genome shotgun (WGS) entry which is preliminary data.</text>
</comment>
<protein>
    <submittedName>
        <fullName evidence="3">Putative transmembrane transcriptional regulator</fullName>
    </submittedName>
</protein>
<dbReference type="RefSeq" id="WP_023067185.1">
    <property type="nucleotide sequence ID" value="NZ_AUZM01000034.1"/>
</dbReference>
<name>U7QHL2_9CYAN</name>
<feature type="transmembrane region" description="Helical" evidence="2">
    <location>
        <begin position="114"/>
        <end position="137"/>
    </location>
</feature>
<keyword evidence="4" id="KW-1185">Reference proteome</keyword>